<evidence type="ECO:0000313" key="2">
    <source>
        <dbReference type="EMBL" id="KAF2269242.1"/>
    </source>
</evidence>
<dbReference type="OrthoDB" id="3798984at2759"/>
<comment type="caution">
    <text evidence="2">The sequence shown here is derived from an EMBL/GenBank/DDBJ whole genome shotgun (WGS) entry which is preliminary data.</text>
</comment>
<protein>
    <submittedName>
        <fullName evidence="2">Uncharacterized protein</fullName>
    </submittedName>
</protein>
<gene>
    <name evidence="2" type="ORF">CC78DRAFT_575343</name>
</gene>
<feature type="region of interest" description="Disordered" evidence="1">
    <location>
        <begin position="260"/>
        <end position="303"/>
    </location>
</feature>
<reference evidence="3" key="1">
    <citation type="journal article" date="2020" name="Stud. Mycol.">
        <title>101 Dothideomycetes genomes: A test case for predicting lifestyles and emergence of pathogens.</title>
        <authorList>
            <person name="Haridas S."/>
            <person name="Albert R."/>
            <person name="Binder M."/>
            <person name="Bloem J."/>
            <person name="LaButti K."/>
            <person name="Salamov A."/>
            <person name="Andreopoulos B."/>
            <person name="Baker S."/>
            <person name="Barry K."/>
            <person name="Bills G."/>
            <person name="Bluhm B."/>
            <person name="Cannon C."/>
            <person name="Castanera R."/>
            <person name="Culley D."/>
            <person name="Daum C."/>
            <person name="Ezra D."/>
            <person name="Gonzalez J."/>
            <person name="Henrissat B."/>
            <person name="Kuo A."/>
            <person name="Liang C."/>
            <person name="Lipzen A."/>
            <person name="Lutzoni F."/>
            <person name="Magnuson J."/>
            <person name="Mondo S."/>
            <person name="Nolan M."/>
            <person name="Ohm R."/>
            <person name="Pangilinan J."/>
            <person name="Park H.-J."/>
            <person name="Ramirez L."/>
            <person name="Alfaro M."/>
            <person name="Sun H."/>
            <person name="Tritt A."/>
            <person name="Yoshinaga Y."/>
            <person name="Zwiers L.-H."/>
            <person name="Turgeon B."/>
            <person name="Goodwin S."/>
            <person name="Spatafora J."/>
            <person name="Crous P."/>
            <person name="Grigoriev I."/>
        </authorList>
    </citation>
    <scope>NUCLEOTIDE SEQUENCE [LARGE SCALE GENOMIC DNA]</scope>
    <source>
        <strain evidence="3">CBS 304.66</strain>
    </source>
</reference>
<dbReference type="Proteomes" id="UP000800093">
    <property type="component" value="Unassembled WGS sequence"/>
</dbReference>
<keyword evidence="3" id="KW-1185">Reference proteome</keyword>
<name>A0A9P4TNT8_9PLEO</name>
<organism evidence="2 3">
    <name type="scientific">Lojkania enalia</name>
    <dbReference type="NCBI Taxonomy" id="147567"/>
    <lineage>
        <taxon>Eukaryota</taxon>
        <taxon>Fungi</taxon>
        <taxon>Dikarya</taxon>
        <taxon>Ascomycota</taxon>
        <taxon>Pezizomycotina</taxon>
        <taxon>Dothideomycetes</taxon>
        <taxon>Pleosporomycetidae</taxon>
        <taxon>Pleosporales</taxon>
        <taxon>Pleosporales incertae sedis</taxon>
        <taxon>Lojkania</taxon>
    </lineage>
</organism>
<evidence type="ECO:0000313" key="3">
    <source>
        <dbReference type="Proteomes" id="UP000800093"/>
    </source>
</evidence>
<evidence type="ECO:0000256" key="1">
    <source>
        <dbReference type="SAM" id="MobiDB-lite"/>
    </source>
</evidence>
<sequence length="380" mass="44093">MNVEYHRIVVDAWEIKVEPSRFHGLSCKICDQIFDDRVAGGNVTRLDTDSAVTREALQRLITWINQGIPRRFDLTFDEIFELSVAIWKYCCNPTPFSRLITSKQDDLMLRGDMRIEAAGWAFTSLVFNQPLSFEEASRFLISDFLLGVNVIDGHWKYLPSMLIRKIEEARFALLEEIFRFIRDRVQIYRTSHSSAYHRIAVYLCAHGIDIRLRASEYARPPLDRPYGQLSIPHCPRKMLGIFEDAVVDEPQLNQPMEQLGAREPTVASSTSNSAGDGKSVTETRRSSISDLGEPAELRSGRGNIGVNEGRIHKFLLRKWLEQRNKRAERRSIQTWKEDDIKQFDEVAKQLRENIRVRRHIGFRGLDINDFQALRRKRLMI</sequence>
<accession>A0A9P4TNT8</accession>
<dbReference type="EMBL" id="ML986583">
    <property type="protein sequence ID" value="KAF2269242.1"/>
    <property type="molecule type" value="Genomic_DNA"/>
</dbReference>
<dbReference type="AlphaFoldDB" id="A0A9P4TNT8"/>
<proteinExistence type="predicted"/>